<reference evidence="6" key="1">
    <citation type="submission" date="2022-11" db="UniProtKB">
        <authorList>
            <consortium name="EnsemblMetazoa"/>
        </authorList>
    </citation>
    <scope>IDENTIFICATION</scope>
</reference>
<feature type="disulfide bond" evidence="2">
    <location>
        <begin position="164"/>
        <end position="182"/>
    </location>
</feature>
<organism evidence="6 7">
    <name type="scientific">Patiria miniata</name>
    <name type="common">Bat star</name>
    <name type="synonym">Asterina miniata</name>
    <dbReference type="NCBI Taxonomy" id="46514"/>
    <lineage>
        <taxon>Eukaryota</taxon>
        <taxon>Metazoa</taxon>
        <taxon>Echinodermata</taxon>
        <taxon>Eleutherozoa</taxon>
        <taxon>Asterozoa</taxon>
        <taxon>Asteroidea</taxon>
        <taxon>Valvatacea</taxon>
        <taxon>Valvatida</taxon>
        <taxon>Asterinidae</taxon>
        <taxon>Patiria</taxon>
    </lineage>
</organism>
<dbReference type="Pfam" id="PF00057">
    <property type="entry name" value="Ldl_recept_a"/>
    <property type="match status" value="1"/>
</dbReference>
<feature type="compositionally biased region" description="Basic and acidic residues" evidence="3">
    <location>
        <begin position="335"/>
        <end position="348"/>
    </location>
</feature>
<dbReference type="InterPro" id="IPR000859">
    <property type="entry name" value="CUB_dom"/>
</dbReference>
<feature type="chain" id="PRO_5037915909" description="CUB domain-containing protein" evidence="4">
    <location>
        <begin position="27"/>
        <end position="507"/>
    </location>
</feature>
<sequence length="507" mass="56296">MCDLPWYRTSFQLTVAVLIVTQGCEAIVYMQSQCGHTVTSHGDVIISQTSLYYQSRTECSLKLVAPDSRQKVRLKFKDLDITSDDSCKQNFLEVRGAAKTHATHGGRGRVLCGRVAPRDDVTSSGAWLELEFKSDGAQHGRGFRVVFTAIYQGTSCTEPGMFKCANGDCISSRLRCDSVDHCGDGSDEAQTAYATCTDIYGGAAISTYELNLAKTVFSTVGVLFTGLLLGVILWQSCAYIWQKCRQSKPPQREEVSLMENRHDDSTLEVDTQIVDRDISNNDFFYSNDKGQISEACSREEEQTTEEHKIENNTTNMTLGRFSVQKVHSSKANENTIEHDVKQKDRDNSQKSVSIEGGEATSGKAENEPRRVSIGRFNVQKIQDHTTSKNSNLQFPVTSFAITDPTKSIKRPKVGFVLNTGGKDLDRRMSKVKFVLHNEDDTSSPNSSVAQTPSMRQGSILKKDPKYPDLQSYKSKLTLSFRSEPSSSDDELSSQWSDTTNDTDASND</sequence>
<dbReference type="InterPro" id="IPR042333">
    <property type="entry name" value="LRAD2/Mig-13-like"/>
</dbReference>
<dbReference type="Proteomes" id="UP000887568">
    <property type="component" value="Unplaced"/>
</dbReference>
<dbReference type="CDD" id="cd00041">
    <property type="entry name" value="CUB"/>
    <property type="match status" value="1"/>
</dbReference>
<keyword evidence="4" id="KW-0732">Signal</keyword>
<name>A0A914AVM3_PATMI</name>
<feature type="compositionally biased region" description="Polar residues" evidence="3">
    <location>
        <begin position="442"/>
        <end position="456"/>
    </location>
</feature>
<dbReference type="Gene3D" id="2.60.120.290">
    <property type="entry name" value="Spermadhesin, CUB domain"/>
    <property type="match status" value="1"/>
</dbReference>
<dbReference type="EnsemblMetazoa" id="XM_038212222.1">
    <property type="protein sequence ID" value="XP_038068150.1"/>
    <property type="gene ID" value="LOC119737685"/>
</dbReference>
<protein>
    <recommendedName>
        <fullName evidence="5">CUB domain-containing protein</fullName>
    </recommendedName>
</protein>
<dbReference type="SUPFAM" id="SSF49854">
    <property type="entry name" value="Spermadhesin, CUB domain"/>
    <property type="match status" value="1"/>
</dbReference>
<proteinExistence type="predicted"/>
<dbReference type="CDD" id="cd00112">
    <property type="entry name" value="LDLa"/>
    <property type="match status" value="1"/>
</dbReference>
<feature type="compositionally biased region" description="Polar residues" evidence="3">
    <location>
        <begin position="471"/>
        <end position="480"/>
    </location>
</feature>
<dbReference type="SMART" id="SM00042">
    <property type="entry name" value="CUB"/>
    <property type="match status" value="1"/>
</dbReference>
<dbReference type="OMA" id="AIVYMQS"/>
<dbReference type="SUPFAM" id="SSF57424">
    <property type="entry name" value="LDL receptor-like module"/>
    <property type="match status" value="1"/>
</dbReference>
<dbReference type="PROSITE" id="PS01180">
    <property type="entry name" value="CUB"/>
    <property type="match status" value="1"/>
</dbReference>
<dbReference type="Pfam" id="PF00431">
    <property type="entry name" value="CUB"/>
    <property type="match status" value="1"/>
</dbReference>
<evidence type="ECO:0000256" key="4">
    <source>
        <dbReference type="SAM" id="SignalP"/>
    </source>
</evidence>
<dbReference type="InterPro" id="IPR035914">
    <property type="entry name" value="Sperma_CUB_dom_sf"/>
</dbReference>
<evidence type="ECO:0000313" key="6">
    <source>
        <dbReference type="EnsemblMetazoa" id="XP_038068150.1"/>
    </source>
</evidence>
<comment type="caution">
    <text evidence="2">Lacks conserved residue(s) required for the propagation of feature annotation.</text>
</comment>
<dbReference type="SMART" id="SM00192">
    <property type="entry name" value="LDLa"/>
    <property type="match status" value="1"/>
</dbReference>
<dbReference type="PROSITE" id="PS50068">
    <property type="entry name" value="LDLRA_2"/>
    <property type="match status" value="1"/>
</dbReference>
<feature type="signal peptide" evidence="4">
    <location>
        <begin position="1"/>
        <end position="26"/>
    </location>
</feature>
<feature type="region of interest" description="Disordered" evidence="3">
    <location>
        <begin position="437"/>
        <end position="507"/>
    </location>
</feature>
<feature type="compositionally biased region" description="Low complexity" evidence="3">
    <location>
        <begin position="492"/>
        <end position="507"/>
    </location>
</feature>
<evidence type="ECO:0000256" key="3">
    <source>
        <dbReference type="SAM" id="MobiDB-lite"/>
    </source>
</evidence>
<dbReference type="GeneID" id="119737685"/>
<dbReference type="InterPro" id="IPR036055">
    <property type="entry name" value="LDL_receptor-like_sf"/>
</dbReference>
<feature type="region of interest" description="Disordered" evidence="3">
    <location>
        <begin position="326"/>
        <end position="371"/>
    </location>
</feature>
<feature type="domain" description="CUB" evidence="5">
    <location>
        <begin position="34"/>
        <end position="150"/>
    </location>
</feature>
<dbReference type="InterPro" id="IPR002172">
    <property type="entry name" value="LDrepeatLR_classA_rpt"/>
</dbReference>
<keyword evidence="1 2" id="KW-1015">Disulfide bond</keyword>
<evidence type="ECO:0000313" key="7">
    <source>
        <dbReference type="Proteomes" id="UP000887568"/>
    </source>
</evidence>
<evidence type="ECO:0000256" key="2">
    <source>
        <dbReference type="PROSITE-ProRule" id="PRU00124"/>
    </source>
</evidence>
<evidence type="ECO:0000256" key="1">
    <source>
        <dbReference type="ARBA" id="ARBA00023157"/>
    </source>
</evidence>
<dbReference type="Gene3D" id="4.10.400.10">
    <property type="entry name" value="Low-density Lipoprotein Receptor"/>
    <property type="match status" value="1"/>
</dbReference>
<dbReference type="PANTHER" id="PTHR24652">
    <property type="entry name" value="LOW-DENSITY LIPOPROTEIN RECEPTOR CLASS A DOMAIN-CONTAINING PROTEIN 2"/>
    <property type="match status" value="1"/>
</dbReference>
<dbReference type="OrthoDB" id="19606at2759"/>
<accession>A0A914AVM3</accession>
<keyword evidence="7" id="KW-1185">Reference proteome</keyword>
<dbReference type="RefSeq" id="XP_038068150.1">
    <property type="nucleotide sequence ID" value="XM_038212222.1"/>
</dbReference>
<evidence type="ECO:0000259" key="5">
    <source>
        <dbReference type="PROSITE" id="PS01180"/>
    </source>
</evidence>
<dbReference type="AlphaFoldDB" id="A0A914AVM3"/>